<reference evidence="2 3" key="1">
    <citation type="submission" date="2024-07" db="EMBL/GenBank/DDBJ databases">
        <title>Draft sequence of the Neodothiora populina.</title>
        <authorList>
            <person name="Drown D.D."/>
            <person name="Schuette U.S."/>
            <person name="Buechlein A.B."/>
            <person name="Rusch D.R."/>
            <person name="Winton L.W."/>
            <person name="Adams G.A."/>
        </authorList>
    </citation>
    <scope>NUCLEOTIDE SEQUENCE [LARGE SCALE GENOMIC DNA]</scope>
    <source>
        <strain evidence="2 3">CPC 39397</strain>
    </source>
</reference>
<dbReference type="GeneID" id="95978044"/>
<comment type="caution">
    <text evidence="2">The sequence shown here is derived from an EMBL/GenBank/DDBJ whole genome shotgun (WGS) entry which is preliminary data.</text>
</comment>
<feature type="region of interest" description="Disordered" evidence="1">
    <location>
        <begin position="1"/>
        <end position="20"/>
    </location>
</feature>
<dbReference type="EMBL" id="JBFMKM010000005">
    <property type="protein sequence ID" value="KAL1306255.1"/>
    <property type="molecule type" value="Genomic_DNA"/>
</dbReference>
<dbReference type="Gene3D" id="6.10.250.2790">
    <property type="match status" value="1"/>
</dbReference>
<feature type="compositionally biased region" description="Basic and acidic residues" evidence="1">
    <location>
        <begin position="11"/>
        <end position="20"/>
    </location>
</feature>
<feature type="compositionally biased region" description="Polar residues" evidence="1">
    <location>
        <begin position="1"/>
        <end position="10"/>
    </location>
</feature>
<keyword evidence="3" id="KW-1185">Reference proteome</keyword>
<feature type="region of interest" description="Disordered" evidence="1">
    <location>
        <begin position="301"/>
        <end position="326"/>
    </location>
</feature>
<dbReference type="Proteomes" id="UP001562354">
    <property type="component" value="Unassembled WGS sequence"/>
</dbReference>
<evidence type="ECO:0000313" key="2">
    <source>
        <dbReference type="EMBL" id="KAL1306255.1"/>
    </source>
</evidence>
<feature type="region of interest" description="Disordered" evidence="1">
    <location>
        <begin position="145"/>
        <end position="166"/>
    </location>
</feature>
<protein>
    <submittedName>
        <fullName evidence="2">Uncharacterized protein</fullName>
    </submittedName>
</protein>
<dbReference type="RefSeq" id="XP_069202528.1">
    <property type="nucleotide sequence ID" value="XM_069343976.1"/>
</dbReference>
<sequence length="350" mass="38399">MAVQSTIRSETTVEAKSSHVEDPSLQPFLHVKFDAADYLNTTLPSLSFSDASRDAQASRVSLAELASRTQSLMSQLNAHTSRLTNTLNQLTDEILRSGSRLAYEVEILRGETLGLSDALSEGLQEDIAHFVPNGLQAPKAITEKDASLSPDSEDTEPSPSDPKISNEVAEPEYIERLRTLTKVRARLDSVIQVFGEAMKWPIAPSELSSSLISVSAPSAGGPEATRDLEEKGKEYAQNLRNEVQDVLHHASTAEEGIEAAIKRIEEQRTLASVWNGTAEEKARLKLVDSLMKPVEDEQKALARKTEAKRRTASPSTGVDYRYGDSTNTGRQGGYGFIQNLQKLKNDIYLD</sequence>
<name>A0ABR3PJE3_9PEZI</name>
<organism evidence="2 3">
    <name type="scientific">Neodothiora populina</name>
    <dbReference type="NCBI Taxonomy" id="2781224"/>
    <lineage>
        <taxon>Eukaryota</taxon>
        <taxon>Fungi</taxon>
        <taxon>Dikarya</taxon>
        <taxon>Ascomycota</taxon>
        <taxon>Pezizomycotina</taxon>
        <taxon>Dothideomycetes</taxon>
        <taxon>Dothideomycetidae</taxon>
        <taxon>Dothideales</taxon>
        <taxon>Dothioraceae</taxon>
        <taxon>Neodothiora</taxon>
    </lineage>
</organism>
<accession>A0ABR3PJE3</accession>
<proteinExistence type="predicted"/>
<gene>
    <name evidence="2" type="ORF">AAFC00_004344</name>
</gene>
<evidence type="ECO:0000256" key="1">
    <source>
        <dbReference type="SAM" id="MobiDB-lite"/>
    </source>
</evidence>
<evidence type="ECO:0000313" key="3">
    <source>
        <dbReference type="Proteomes" id="UP001562354"/>
    </source>
</evidence>